<evidence type="ECO:0000313" key="1">
    <source>
        <dbReference type="EMBL" id="KAI0088781.1"/>
    </source>
</evidence>
<dbReference type="EMBL" id="MU274912">
    <property type="protein sequence ID" value="KAI0088781.1"/>
    <property type="molecule type" value="Genomic_DNA"/>
</dbReference>
<reference evidence="1" key="1">
    <citation type="journal article" date="2021" name="Environ. Microbiol.">
        <title>Gene family expansions and transcriptome signatures uncover fungal adaptations to wood decay.</title>
        <authorList>
            <person name="Hage H."/>
            <person name="Miyauchi S."/>
            <person name="Viragh M."/>
            <person name="Drula E."/>
            <person name="Min B."/>
            <person name="Chaduli D."/>
            <person name="Navarro D."/>
            <person name="Favel A."/>
            <person name="Norest M."/>
            <person name="Lesage-Meessen L."/>
            <person name="Balint B."/>
            <person name="Merenyi Z."/>
            <person name="de Eugenio L."/>
            <person name="Morin E."/>
            <person name="Martinez A.T."/>
            <person name="Baldrian P."/>
            <person name="Stursova M."/>
            <person name="Martinez M.J."/>
            <person name="Novotny C."/>
            <person name="Magnuson J.K."/>
            <person name="Spatafora J.W."/>
            <person name="Maurice S."/>
            <person name="Pangilinan J."/>
            <person name="Andreopoulos W."/>
            <person name="LaButti K."/>
            <person name="Hundley H."/>
            <person name="Na H."/>
            <person name="Kuo A."/>
            <person name="Barry K."/>
            <person name="Lipzen A."/>
            <person name="Henrissat B."/>
            <person name="Riley R."/>
            <person name="Ahrendt S."/>
            <person name="Nagy L.G."/>
            <person name="Grigoriev I.V."/>
            <person name="Martin F."/>
            <person name="Rosso M.N."/>
        </authorList>
    </citation>
    <scope>NUCLEOTIDE SEQUENCE</scope>
    <source>
        <strain evidence="1">CBS 384.51</strain>
    </source>
</reference>
<organism evidence="1 2">
    <name type="scientific">Irpex rosettiformis</name>
    <dbReference type="NCBI Taxonomy" id="378272"/>
    <lineage>
        <taxon>Eukaryota</taxon>
        <taxon>Fungi</taxon>
        <taxon>Dikarya</taxon>
        <taxon>Basidiomycota</taxon>
        <taxon>Agaricomycotina</taxon>
        <taxon>Agaricomycetes</taxon>
        <taxon>Polyporales</taxon>
        <taxon>Irpicaceae</taxon>
        <taxon>Irpex</taxon>
    </lineage>
</organism>
<proteinExistence type="predicted"/>
<accession>A0ACB8U3L7</accession>
<protein>
    <submittedName>
        <fullName evidence="1">Uncharacterized protein</fullName>
    </submittedName>
</protein>
<comment type="caution">
    <text evidence="1">The sequence shown here is derived from an EMBL/GenBank/DDBJ whole genome shotgun (WGS) entry which is preliminary data.</text>
</comment>
<gene>
    <name evidence="1" type="ORF">BDY19DRAFT_945883</name>
</gene>
<name>A0ACB8U3L7_9APHY</name>
<keyword evidence="2" id="KW-1185">Reference proteome</keyword>
<evidence type="ECO:0000313" key="2">
    <source>
        <dbReference type="Proteomes" id="UP001055072"/>
    </source>
</evidence>
<dbReference type="Proteomes" id="UP001055072">
    <property type="component" value="Unassembled WGS sequence"/>
</dbReference>
<sequence>MLIFYRIYKAFTSLFARRDTRDHFAPHAEAGFEGYYTRIRLDDGGNLVVVFCWVKDAQERARCVHVSYSPALGDLSDTGESDVLESFKREIFSDSLTINVHPPSANDRIPFSVYMPDIGTMKIGADTINYHVSCPTASGDGGLELDLHLTNHVPWSSRDILSSPMGFFTRISSLLPLNWHVYSLASIASGTISYNGKTRRISGIAHVEKNWGTSFPSGWIWSQSFAVTRGLPIFKARVGLQTTVYCGYRSTIAFTKKLAIKINAPTDSFMGISCPLPDGHRPNFAFESFSGRTIVSAWERRWPWQTWTMVEEGECGVAIDGRRSSALEFGGTYSHRVREEEGAKKR</sequence>